<evidence type="ECO:0000313" key="1">
    <source>
        <dbReference type="EMBL" id="ASW01030.1"/>
    </source>
</evidence>
<name>A0A248VRP7_9BURK</name>
<evidence type="ECO:0000313" key="2">
    <source>
        <dbReference type="Proteomes" id="UP000215158"/>
    </source>
</evidence>
<dbReference type="AlphaFoldDB" id="A0A248VRP7"/>
<dbReference type="EMBL" id="CP022990">
    <property type="protein sequence ID" value="ASW01030.1"/>
    <property type="molecule type" value="Genomic_DNA"/>
</dbReference>
<dbReference type="KEGG" id="parb:CJU94_22735"/>
<accession>A0A248VRP7</accession>
<sequence length="87" mass="10075">MYLAHTDMWLATTGFFKAGQRVNVSVDYIRQSLTVAPEYDDAAKAREREERTIELKAQSDPLRNVWRAQEAERRQCRNRSAPLNSSC</sequence>
<protein>
    <submittedName>
        <fullName evidence="1">Uncharacterized protein</fullName>
    </submittedName>
</protein>
<proteinExistence type="predicted"/>
<organism evidence="1 2">
    <name type="scientific">Paraburkholderia aromaticivorans</name>
    <dbReference type="NCBI Taxonomy" id="2026199"/>
    <lineage>
        <taxon>Bacteria</taxon>
        <taxon>Pseudomonadati</taxon>
        <taxon>Pseudomonadota</taxon>
        <taxon>Betaproteobacteria</taxon>
        <taxon>Burkholderiales</taxon>
        <taxon>Burkholderiaceae</taxon>
        <taxon>Paraburkholderia</taxon>
    </lineage>
</organism>
<reference evidence="1 2" key="1">
    <citation type="submission" date="2017-08" db="EMBL/GenBank/DDBJ databases">
        <title>Identification and genetic characteristics of simultaneous BTEX- and naphthalene-degrading Paraburkholderia sp. BN5 isolated from petroleum-contaminated soil.</title>
        <authorList>
            <person name="Lee Y."/>
            <person name="Jeon C.O."/>
        </authorList>
    </citation>
    <scope>NUCLEOTIDE SEQUENCE [LARGE SCALE GENOMIC DNA]</scope>
    <source>
        <strain evidence="1 2">BN5</strain>
    </source>
</reference>
<dbReference type="Proteomes" id="UP000215158">
    <property type="component" value="Chromosome 2"/>
</dbReference>
<keyword evidence="2" id="KW-1185">Reference proteome</keyword>
<gene>
    <name evidence="1" type="ORF">CJU94_22735</name>
</gene>